<protein>
    <recommendedName>
        <fullName evidence="4">U-box domain-containing protein</fullName>
    </recommendedName>
</protein>
<organism evidence="5 6">
    <name type="scientific">Bemisia tabaci</name>
    <name type="common">Sweetpotato whitefly</name>
    <name type="synonym">Aleurodes tabaci</name>
    <dbReference type="NCBI Taxonomy" id="7038"/>
    <lineage>
        <taxon>Eukaryota</taxon>
        <taxon>Metazoa</taxon>
        <taxon>Ecdysozoa</taxon>
        <taxon>Arthropoda</taxon>
        <taxon>Hexapoda</taxon>
        <taxon>Insecta</taxon>
        <taxon>Pterygota</taxon>
        <taxon>Neoptera</taxon>
        <taxon>Paraneoptera</taxon>
        <taxon>Hemiptera</taxon>
        <taxon>Sternorrhyncha</taxon>
        <taxon>Aleyrodoidea</taxon>
        <taxon>Aleyrodidae</taxon>
        <taxon>Aleyrodinae</taxon>
        <taxon>Bemisia</taxon>
    </lineage>
</organism>
<dbReference type="GO" id="GO:0008270">
    <property type="term" value="F:zinc ion binding"/>
    <property type="evidence" value="ECO:0007669"/>
    <property type="project" value="UniProtKB-KW"/>
</dbReference>
<dbReference type="Proteomes" id="UP001152759">
    <property type="component" value="Chromosome 5"/>
</dbReference>
<dbReference type="InterPro" id="IPR003613">
    <property type="entry name" value="Ubox_domain"/>
</dbReference>
<evidence type="ECO:0000313" key="5">
    <source>
        <dbReference type="EMBL" id="CAH0390000.1"/>
    </source>
</evidence>
<dbReference type="CDD" id="cd16660">
    <property type="entry name" value="RING-Ubox_RNF37"/>
    <property type="match status" value="1"/>
</dbReference>
<keyword evidence="6" id="KW-1185">Reference proteome</keyword>
<dbReference type="PANTHER" id="PTHR13492:SF2">
    <property type="entry name" value="RING FINGER PROTEIN 37"/>
    <property type="match status" value="1"/>
</dbReference>
<dbReference type="EMBL" id="OU963866">
    <property type="protein sequence ID" value="CAH0390000.1"/>
    <property type="molecule type" value="Genomic_DNA"/>
</dbReference>
<dbReference type="InterPro" id="IPR045696">
    <property type="entry name" value="Ubox5_N"/>
</dbReference>
<evidence type="ECO:0000313" key="6">
    <source>
        <dbReference type="Proteomes" id="UP001152759"/>
    </source>
</evidence>
<dbReference type="InterPro" id="IPR039925">
    <property type="entry name" value="RNF37_RING-Ubox"/>
</dbReference>
<sequence length="521" mass="58198">MTINFCHPCLNPEISCDTVCCDGYEVKNLIAVDPLQQKGLLADYFIKPPMTVTVKLICDVNLSHIIIYPRVGIQKSIGFEIYASQKSTTAISEHQFIGLGYIRNSEDCIVFSKKKKTGGVLSAINIPFSKHFLFSRVQNLITSVRTLSIKVTKTQNSSVPSLKRIEIWGHPSPNCDLECKKKVEALWKDNLSITKTQQSDVSSQSSLQTKQEHHESELVIPEEFMDVITFSIMTMPMLLPSGKIIDLSTLEKCAKVDAQSGRVPSDPFTGEIFTEERKPIFFSKLKVRIDKFLNDNSHHETLRFTSRTVGKRKLSNDSDSSSVKKIYRQLEQKNNISPNLFNHQSTSSAQDSDSYHNAGLLQKNVKQPFPASDPAPEKINLKGITSTCQKEKTAHCSKASSNEEIICIDDADGDEVIVLSDDSDSSCQSLSKSVFTSTSHNVDDILRKTLAGLPSFRHPTSGSVSQKKQCQSCVIFDTLYRLPCGHFFCRNCLLSNTKDSQVLCQNCGQEFSSSEPVRFHE</sequence>
<dbReference type="InterPro" id="IPR013083">
    <property type="entry name" value="Znf_RING/FYVE/PHD"/>
</dbReference>
<dbReference type="SMART" id="SM00504">
    <property type="entry name" value="Ubox"/>
    <property type="match status" value="1"/>
</dbReference>
<evidence type="ECO:0000256" key="3">
    <source>
        <dbReference type="ARBA" id="ARBA00022833"/>
    </source>
</evidence>
<dbReference type="GO" id="GO:0034450">
    <property type="term" value="F:ubiquitin-ubiquitin ligase activity"/>
    <property type="evidence" value="ECO:0007669"/>
    <property type="project" value="TreeGrafter"/>
</dbReference>
<dbReference type="Gene3D" id="3.30.40.10">
    <property type="entry name" value="Zinc/RING finger domain, C3HC4 (zinc finger)"/>
    <property type="match status" value="2"/>
</dbReference>
<dbReference type="GO" id="GO:0000209">
    <property type="term" value="P:protein polyubiquitination"/>
    <property type="evidence" value="ECO:0007669"/>
    <property type="project" value="TreeGrafter"/>
</dbReference>
<dbReference type="AlphaFoldDB" id="A0A9P0AEE2"/>
<accession>A0A9P0AEE2</accession>
<evidence type="ECO:0000256" key="1">
    <source>
        <dbReference type="ARBA" id="ARBA00022723"/>
    </source>
</evidence>
<dbReference type="GO" id="GO:0031625">
    <property type="term" value="F:ubiquitin protein ligase binding"/>
    <property type="evidence" value="ECO:0007669"/>
    <property type="project" value="TreeGrafter"/>
</dbReference>
<proteinExistence type="predicted"/>
<evidence type="ECO:0000259" key="4">
    <source>
        <dbReference type="SMART" id="SM00504"/>
    </source>
</evidence>
<dbReference type="Pfam" id="PF19318">
    <property type="entry name" value="DUF5918"/>
    <property type="match status" value="1"/>
</dbReference>
<dbReference type="GO" id="GO:0005634">
    <property type="term" value="C:nucleus"/>
    <property type="evidence" value="ECO:0007669"/>
    <property type="project" value="TreeGrafter"/>
</dbReference>
<dbReference type="Pfam" id="PF04564">
    <property type="entry name" value="U-box"/>
    <property type="match status" value="1"/>
</dbReference>
<name>A0A9P0AEE2_BEMTA</name>
<dbReference type="InterPro" id="IPR039847">
    <property type="entry name" value="Ubox5"/>
</dbReference>
<keyword evidence="1" id="KW-0479">Metal-binding</keyword>
<evidence type="ECO:0000256" key="2">
    <source>
        <dbReference type="ARBA" id="ARBA00022771"/>
    </source>
</evidence>
<feature type="domain" description="U-box" evidence="4">
    <location>
        <begin position="223"/>
        <end position="292"/>
    </location>
</feature>
<dbReference type="InterPro" id="IPR017907">
    <property type="entry name" value="Znf_RING_CS"/>
</dbReference>
<dbReference type="PANTHER" id="PTHR13492">
    <property type="entry name" value="RING FINGER PROTEIN 37"/>
    <property type="match status" value="1"/>
</dbReference>
<reference evidence="5" key="1">
    <citation type="submission" date="2021-12" db="EMBL/GenBank/DDBJ databases">
        <authorList>
            <person name="King R."/>
        </authorList>
    </citation>
    <scope>NUCLEOTIDE SEQUENCE</scope>
</reference>
<keyword evidence="2" id="KW-0863">Zinc-finger</keyword>
<keyword evidence="3" id="KW-0862">Zinc</keyword>
<dbReference type="PROSITE" id="PS00518">
    <property type="entry name" value="ZF_RING_1"/>
    <property type="match status" value="1"/>
</dbReference>
<gene>
    <name evidence="5" type="ORF">BEMITA_LOCUS8769</name>
</gene>
<dbReference type="SUPFAM" id="SSF57850">
    <property type="entry name" value="RING/U-box"/>
    <property type="match status" value="2"/>
</dbReference>